<protein>
    <submittedName>
        <fullName evidence="1">Unannotated protein</fullName>
    </submittedName>
</protein>
<dbReference type="AlphaFoldDB" id="A0A6J6PJH1"/>
<accession>A0A6J6PJH1</accession>
<dbReference type="InterPro" id="IPR054383">
    <property type="entry name" value="PspAB-like"/>
</dbReference>
<name>A0A6J6PJH1_9ZZZZ</name>
<dbReference type="Pfam" id="PF22742">
    <property type="entry name" value="PspAB"/>
    <property type="match status" value="1"/>
</dbReference>
<dbReference type="EMBL" id="CAEZXP010000002">
    <property type="protein sequence ID" value="CAB4696598.1"/>
    <property type="molecule type" value="Genomic_DNA"/>
</dbReference>
<sequence length="189" mass="20849">MGFRDALFGKKKLAEPKLDRLFALATATVTLETELGLKSTGDAAVTFKPLSSGDFDRVDSDTDELLKATAASAGTTVERHTDTYGFEWVIVRDPDIEDLVTSVHLVASELTAKGFGAQLLAAAFKFEGGERPTYWIYGFKTGTFWPFIPLADGKNRENARELELKAKLETELPVEKDLTRWLGLFDAPI</sequence>
<gene>
    <name evidence="1" type="ORF">UFOPK2399_01067</name>
</gene>
<organism evidence="1">
    <name type="scientific">freshwater metagenome</name>
    <dbReference type="NCBI Taxonomy" id="449393"/>
    <lineage>
        <taxon>unclassified sequences</taxon>
        <taxon>metagenomes</taxon>
        <taxon>ecological metagenomes</taxon>
    </lineage>
</organism>
<reference evidence="1" key="1">
    <citation type="submission" date="2020-05" db="EMBL/GenBank/DDBJ databases">
        <authorList>
            <person name="Chiriac C."/>
            <person name="Salcher M."/>
            <person name="Ghai R."/>
            <person name="Kavagutti S V."/>
        </authorList>
    </citation>
    <scope>NUCLEOTIDE SEQUENCE</scope>
</reference>
<proteinExistence type="predicted"/>
<evidence type="ECO:0000313" key="1">
    <source>
        <dbReference type="EMBL" id="CAB4696598.1"/>
    </source>
</evidence>